<dbReference type="Ensembl" id="ENSPKIT00000003120.1">
    <property type="protein sequence ID" value="ENSPKIP00000022456.1"/>
    <property type="gene ID" value="ENSPKIG00000006451.1"/>
</dbReference>
<feature type="binding site" evidence="17">
    <location>
        <position position="322"/>
    </location>
    <ligand>
        <name>Ca(2+)</name>
        <dbReference type="ChEBI" id="CHEBI:29108"/>
        <label>4</label>
    </ligand>
</feature>
<evidence type="ECO:0000256" key="10">
    <source>
        <dbReference type="ARBA" id="ARBA00022833"/>
    </source>
</evidence>
<feature type="binding site" evidence="17">
    <location>
        <position position="151"/>
    </location>
    <ligand>
        <name>Ca(2+)</name>
        <dbReference type="ChEBI" id="CHEBI:29108"/>
        <label>1</label>
    </ligand>
</feature>
<evidence type="ECO:0000256" key="3">
    <source>
        <dbReference type="ARBA" id="ARBA00022525"/>
    </source>
</evidence>
<feature type="short sequence motif" description="Cysteine switch" evidence="20">
    <location>
        <begin position="117"/>
        <end position="124"/>
    </location>
</feature>
<dbReference type="PROSITE" id="PS00546">
    <property type="entry name" value="CYSTEINE_SWITCH"/>
    <property type="match status" value="1"/>
</dbReference>
<feature type="binding site" evidence="17">
    <location>
        <position position="185"/>
    </location>
    <ligand>
        <name>Ca(2+)</name>
        <dbReference type="ChEBI" id="CHEBI:29108"/>
        <label>2</label>
    </ligand>
</feature>
<dbReference type="SMART" id="SM00120">
    <property type="entry name" value="HX"/>
    <property type="match status" value="4"/>
</dbReference>
<dbReference type="InterPro" id="IPR000585">
    <property type="entry name" value="Hemopexin-like_dom"/>
</dbReference>
<feature type="binding site" evidence="17">
    <location>
        <position position="367"/>
    </location>
    <ligand>
        <name>Ca(2+)</name>
        <dbReference type="ChEBI" id="CHEBI:29108"/>
        <label>5</label>
    </ligand>
</feature>
<feature type="binding site" evidence="17">
    <location>
        <position position="263"/>
    </location>
    <ligand>
        <name>Zn(2+)</name>
        <dbReference type="ChEBI" id="CHEBI:29105"/>
        <label>2</label>
        <note>catalytic</note>
    </ligand>
</feature>
<evidence type="ECO:0000256" key="5">
    <source>
        <dbReference type="ARBA" id="ARBA00022670"/>
    </source>
</evidence>
<dbReference type="PROSITE" id="PS51642">
    <property type="entry name" value="HEMOPEXIN_2"/>
    <property type="match status" value="2"/>
</dbReference>
<organism evidence="24 25">
    <name type="scientific">Paramormyrops kingsleyae</name>
    <dbReference type="NCBI Taxonomy" id="1676925"/>
    <lineage>
        <taxon>Eukaryota</taxon>
        <taxon>Metazoa</taxon>
        <taxon>Chordata</taxon>
        <taxon>Craniata</taxon>
        <taxon>Vertebrata</taxon>
        <taxon>Euteleostomi</taxon>
        <taxon>Actinopterygii</taxon>
        <taxon>Neopterygii</taxon>
        <taxon>Teleostei</taxon>
        <taxon>Osteoglossocephala</taxon>
        <taxon>Osteoglossomorpha</taxon>
        <taxon>Osteoglossiformes</taxon>
        <taxon>Mormyridae</taxon>
        <taxon>Paramormyrops</taxon>
    </lineage>
</organism>
<feature type="binding site" evidence="17">
    <location>
        <position position="228"/>
    </location>
    <ligand>
        <name>Ca(2+)</name>
        <dbReference type="ChEBI" id="CHEBI:29108"/>
        <label>3</label>
    </ligand>
</feature>
<dbReference type="GO" id="GO:0004222">
    <property type="term" value="F:metalloendopeptidase activity"/>
    <property type="evidence" value="ECO:0007669"/>
    <property type="project" value="InterPro"/>
</dbReference>
<dbReference type="Pfam" id="PF00045">
    <property type="entry name" value="Hemopexin"/>
    <property type="match status" value="3"/>
</dbReference>
<evidence type="ECO:0000256" key="12">
    <source>
        <dbReference type="ARBA" id="ARBA00023049"/>
    </source>
</evidence>
<feature type="binding site" evidence="17">
    <location>
        <position position="210"/>
    </location>
    <ligand>
        <name>Zn(2+)</name>
        <dbReference type="ChEBI" id="CHEBI:29105"/>
        <label>1</label>
    </ligand>
</feature>
<feature type="binding site" description="in inhibited form" evidence="17">
    <location>
        <position position="119"/>
    </location>
    <ligand>
        <name>Zn(2+)</name>
        <dbReference type="ChEBI" id="CHEBI:29105"/>
        <label>2</label>
        <note>catalytic</note>
    </ligand>
</feature>
<feature type="repeat" description="Hemopexin" evidence="21">
    <location>
        <begin position="361"/>
        <end position="407"/>
    </location>
</feature>
<dbReference type="InterPro" id="IPR018487">
    <property type="entry name" value="Hemopexin-like_repeat"/>
</dbReference>
<evidence type="ECO:0000256" key="19">
    <source>
        <dbReference type="PIRSR" id="PIRSR621190-4"/>
    </source>
</evidence>
<feature type="region of interest" description="Disordered" evidence="22">
    <location>
        <begin position="289"/>
        <end position="315"/>
    </location>
</feature>
<evidence type="ECO:0000256" key="18">
    <source>
        <dbReference type="PIRSR" id="PIRSR621190-3"/>
    </source>
</evidence>
<dbReference type="InterPro" id="IPR001818">
    <property type="entry name" value="Pept_M10_metallopeptidase"/>
</dbReference>
<dbReference type="STRING" id="1676925.ENSPKIP00000022456"/>
<name>A0A3B3RXF3_9TELE</name>
<dbReference type="SUPFAM" id="SSF55486">
    <property type="entry name" value="Metalloproteases ('zincins'), catalytic domain"/>
    <property type="match status" value="1"/>
</dbReference>
<dbReference type="GO" id="GO:0008270">
    <property type="term" value="F:zinc ion binding"/>
    <property type="evidence" value="ECO:0007669"/>
    <property type="project" value="InterPro"/>
</dbReference>
<evidence type="ECO:0000256" key="17">
    <source>
        <dbReference type="PIRSR" id="PIRSR621190-2"/>
    </source>
</evidence>
<feature type="modified residue" description="Phosphotyrosine; by PKDCC" evidence="19">
    <location>
        <position position="396"/>
    </location>
</feature>
<keyword evidence="13" id="KW-0865">Zymogen</keyword>
<dbReference type="GO" id="GO:0030574">
    <property type="term" value="P:collagen catabolic process"/>
    <property type="evidence" value="ECO:0007669"/>
    <property type="project" value="TreeGrafter"/>
</dbReference>
<evidence type="ECO:0000256" key="21">
    <source>
        <dbReference type="PROSITE-ProRule" id="PRU01011"/>
    </source>
</evidence>
<dbReference type="PRINTS" id="PR00138">
    <property type="entry name" value="MATRIXIN"/>
</dbReference>
<feature type="domain" description="Peptidase metallopeptidase" evidence="23">
    <location>
        <begin position="132"/>
        <end position="291"/>
    </location>
</feature>
<comment type="cofactor">
    <cofactor evidence="17">
        <name>Zn(2+)</name>
        <dbReference type="ChEBI" id="CHEBI:29105"/>
    </cofactor>
    <text evidence="17">Binds 2 Zn(2+) ions per subunit.</text>
</comment>
<evidence type="ECO:0000256" key="11">
    <source>
        <dbReference type="ARBA" id="ARBA00022837"/>
    </source>
</evidence>
<evidence type="ECO:0000256" key="14">
    <source>
        <dbReference type="ARBA" id="ARBA00023157"/>
    </source>
</evidence>
<dbReference type="FunFam" id="3.40.390.10:FF:000007">
    <property type="entry name" value="Collagenase 3"/>
    <property type="match status" value="1"/>
</dbReference>
<comment type="similarity">
    <text evidence="2">Belongs to the peptidase M10A family.</text>
</comment>
<dbReference type="GO" id="GO:0031012">
    <property type="term" value="C:extracellular matrix"/>
    <property type="evidence" value="ECO:0007669"/>
    <property type="project" value="InterPro"/>
</dbReference>
<dbReference type="Pfam" id="PF01471">
    <property type="entry name" value="PG_binding_1"/>
    <property type="match status" value="1"/>
</dbReference>
<feature type="binding site" evidence="17">
    <location>
        <position position="365"/>
    </location>
    <ligand>
        <name>Ca(2+)</name>
        <dbReference type="ChEBI" id="CHEBI:29108"/>
        <label>4</label>
    </ligand>
</feature>
<feature type="binding site" evidence="16">
    <location>
        <position position="249"/>
    </location>
    <ligand>
        <name>Zn(2+)</name>
        <dbReference type="ChEBI" id="CHEBI:29105"/>
        <label>2</label>
        <note>catalytic</note>
    </ligand>
</feature>
<reference evidence="24" key="2">
    <citation type="submission" date="2025-09" db="UniProtKB">
        <authorList>
            <consortium name="Ensembl"/>
        </authorList>
    </citation>
    <scope>IDENTIFICATION</scope>
</reference>
<feature type="binding site" evidence="17">
    <location>
        <position position="203"/>
    </location>
    <ligand>
        <name>Ca(2+)</name>
        <dbReference type="ChEBI" id="CHEBI:29108"/>
        <label>3</label>
    </ligand>
</feature>
<keyword evidence="6 16" id="KW-0479">Metal-binding</keyword>
<feature type="binding site" evidence="17">
    <location>
        <position position="202"/>
    </location>
    <ligand>
        <name>Ca(2+)</name>
        <dbReference type="ChEBI" id="CHEBI:29108"/>
        <label>3</label>
    </ligand>
</feature>
<comment type="subcellular location">
    <subcellularLocation>
        <location evidence="1">Secreted</location>
        <location evidence="1">Extracellular space</location>
        <location evidence="1">Extracellular matrix</location>
    </subcellularLocation>
</comment>
<dbReference type="Gene3D" id="3.40.390.10">
    <property type="entry name" value="Collagenase (Catalytic Domain)"/>
    <property type="match status" value="1"/>
</dbReference>
<dbReference type="GeneTree" id="ENSGT00940000167100"/>
<keyword evidence="10 16" id="KW-0862">Zinc</keyword>
<dbReference type="GO" id="GO:0030198">
    <property type="term" value="P:extracellular matrix organization"/>
    <property type="evidence" value="ECO:0007669"/>
    <property type="project" value="TreeGrafter"/>
</dbReference>
<evidence type="ECO:0000256" key="6">
    <source>
        <dbReference type="ARBA" id="ARBA00022723"/>
    </source>
</evidence>
<keyword evidence="12" id="KW-0482">Metalloprotease</keyword>
<dbReference type="InterPro" id="IPR036375">
    <property type="entry name" value="Hemopexin-like_dom_sf"/>
</dbReference>
<evidence type="ECO:0000256" key="13">
    <source>
        <dbReference type="ARBA" id="ARBA00023145"/>
    </source>
</evidence>
<feature type="binding site" evidence="17">
    <location>
        <position position="221"/>
    </location>
    <ligand>
        <name>Ca(2+)</name>
        <dbReference type="ChEBI" id="CHEBI:29108"/>
        <label>2</label>
    </ligand>
</feature>
<feature type="disulfide bond" evidence="18">
    <location>
        <begin position="315"/>
        <end position="501"/>
    </location>
</feature>
<sequence>MPPPPTTMDKHRRQKGSEGDPRRMFFTMIPGAAVVIIISLTFTACQAAPAPGAKRTQSLKDQQAAEEYLSRFYPKAGKGKKIPGNDFATKLKSMQQFFGLEVTGKLDSNTLEVMGKPRCGIPDVSHYTLLDGKPKWEKNLVTYRITKYTPDLSQKEVDCIISQAFKLYSDIIPLDFKQIFRGTADIMIQFSSKDHDDFYPFDGPLGTLAHAFSPGEDTGGDTHFDEDEEWTLSQTGINLFLVAAHEFGHALGLDHSKDKSALMFPTYQYVDTKDYQLPSDDRAGIQALYGVRKPPGKPNPKPEPKPKPKPEPERCRRDLVFDAATSIRNELYFFKGGYYWKKTSLSSSIPIALIRNTWPSISSVDAAYENTDKDVAYLFKGEQYWAVKGTQMQPGYPKAISRLGFPSQVTAIDSAVYVAATKKTLFFVNDKYWSYDERRGKMDHGYPRPISQNFQGIGTKVDAAFQNYGYFYFSEGARQIEYRLESKTTNRVLLNYGWLDCY</sequence>
<dbReference type="InterPro" id="IPR006026">
    <property type="entry name" value="Peptidase_Metallo"/>
</dbReference>
<reference evidence="24" key="1">
    <citation type="submission" date="2025-08" db="UniProtKB">
        <authorList>
            <consortium name="Ensembl"/>
        </authorList>
    </citation>
    <scope>IDENTIFICATION</scope>
</reference>
<evidence type="ECO:0000256" key="9">
    <source>
        <dbReference type="ARBA" id="ARBA00022801"/>
    </source>
</evidence>
<dbReference type="KEGG" id="pki:111860876"/>
<feature type="binding site" evidence="17">
    <location>
        <position position="219"/>
    </location>
    <ligand>
        <name>Ca(2+)</name>
        <dbReference type="ChEBI" id="CHEBI:29108"/>
        <label>2</label>
    </ligand>
</feature>
<proteinExistence type="inferred from homology"/>
<dbReference type="SUPFAM" id="SSF50923">
    <property type="entry name" value="Hemopexin-like domain"/>
    <property type="match status" value="1"/>
</dbReference>
<feature type="binding site" evidence="17">
    <location>
        <position position="462"/>
    </location>
    <ligand>
        <name>Ca(2+)</name>
        <dbReference type="ChEBI" id="CHEBI:29108"/>
        <label>4</label>
    </ligand>
</feature>
<keyword evidence="3" id="KW-0964">Secreted</keyword>
<feature type="binding site" evidence="17">
    <location>
        <position position="225"/>
    </location>
    <ligand>
        <name>Ca(2+)</name>
        <dbReference type="ChEBI" id="CHEBI:29108"/>
        <label>3</label>
    </ligand>
</feature>
<evidence type="ECO:0000256" key="4">
    <source>
        <dbReference type="ARBA" id="ARBA00022530"/>
    </source>
</evidence>
<evidence type="ECO:0000259" key="23">
    <source>
        <dbReference type="SMART" id="SM00235"/>
    </source>
</evidence>
<feature type="active site" evidence="15">
    <location>
        <position position="246"/>
    </location>
</feature>
<dbReference type="PANTHER" id="PTHR10201">
    <property type="entry name" value="MATRIX METALLOPROTEINASE"/>
    <property type="match status" value="1"/>
</dbReference>
<dbReference type="CDD" id="cd04278">
    <property type="entry name" value="ZnMc_MMP"/>
    <property type="match status" value="1"/>
</dbReference>
<evidence type="ECO:0000256" key="22">
    <source>
        <dbReference type="SAM" id="MobiDB-lite"/>
    </source>
</evidence>
<dbReference type="InterPro" id="IPR002477">
    <property type="entry name" value="Peptidoglycan-bd-like"/>
</dbReference>
<feature type="region of interest" description="Disordered" evidence="22">
    <location>
        <begin position="1"/>
        <end position="23"/>
    </location>
</feature>
<feature type="compositionally biased region" description="Basic and acidic residues" evidence="22">
    <location>
        <begin position="300"/>
        <end position="315"/>
    </location>
</feature>
<dbReference type="InterPro" id="IPR036365">
    <property type="entry name" value="PGBD-like_sf"/>
</dbReference>
<dbReference type="InterPro" id="IPR024079">
    <property type="entry name" value="MetalloPept_cat_dom_sf"/>
</dbReference>
<protein>
    <submittedName>
        <fullName evidence="24">Matrix metallopeptidase 30</fullName>
    </submittedName>
</protein>
<dbReference type="GO" id="GO:0006508">
    <property type="term" value="P:proteolysis"/>
    <property type="evidence" value="ECO:0007669"/>
    <property type="project" value="UniProtKB-KW"/>
</dbReference>
<feature type="binding site" evidence="17">
    <location>
        <position position="197"/>
    </location>
    <ligand>
        <name>Zn(2+)</name>
        <dbReference type="ChEBI" id="CHEBI:29105"/>
        <label>1</label>
    </ligand>
</feature>
<dbReference type="PANTHER" id="PTHR10201:SF316">
    <property type="entry name" value="STROMELYSIN-2 PRECURSOR"/>
    <property type="match status" value="1"/>
</dbReference>
<dbReference type="AlphaFoldDB" id="A0A3B3RXF3"/>
<dbReference type="PIRSF" id="PIRSF001191">
    <property type="entry name" value="Peptidase_M10A_matrix"/>
    <property type="match status" value="1"/>
</dbReference>
<feature type="binding site" evidence="17">
    <location>
        <position position="223"/>
    </location>
    <ligand>
        <name>Zn(2+)</name>
        <dbReference type="ChEBI" id="CHEBI:29105"/>
        <label>1</label>
    </ligand>
</feature>
<evidence type="ECO:0000256" key="1">
    <source>
        <dbReference type="ARBA" id="ARBA00004498"/>
    </source>
</evidence>
<evidence type="ECO:0000256" key="2">
    <source>
        <dbReference type="ARBA" id="ARBA00010370"/>
    </source>
</evidence>
<feature type="binding site" evidence="16">
    <location>
        <position position="245"/>
    </location>
    <ligand>
        <name>Zn(2+)</name>
        <dbReference type="ChEBI" id="CHEBI:29105"/>
        <label>2</label>
        <note>catalytic</note>
    </ligand>
</feature>
<dbReference type="SUPFAM" id="SSF47090">
    <property type="entry name" value="PGBD-like"/>
    <property type="match status" value="1"/>
</dbReference>
<feature type="binding site" evidence="17">
    <location>
        <position position="415"/>
    </location>
    <ligand>
        <name>Ca(2+)</name>
        <dbReference type="ChEBI" id="CHEBI:29108"/>
        <label>5</label>
    </ligand>
</feature>
<dbReference type="CTD" id="678531"/>
<dbReference type="SMART" id="SM00235">
    <property type="entry name" value="ZnMc"/>
    <property type="match status" value="1"/>
</dbReference>
<evidence type="ECO:0000256" key="20">
    <source>
        <dbReference type="PIRSR" id="PIRSR621190-5"/>
    </source>
</evidence>
<dbReference type="Gene3D" id="2.110.10.10">
    <property type="entry name" value="Hemopexin-like domain"/>
    <property type="match status" value="1"/>
</dbReference>
<dbReference type="Pfam" id="PF00413">
    <property type="entry name" value="Peptidase_M10"/>
    <property type="match status" value="1"/>
</dbReference>
<dbReference type="InterPro" id="IPR033739">
    <property type="entry name" value="M10A_MMP"/>
</dbReference>
<dbReference type="InterPro" id="IPR021190">
    <property type="entry name" value="Pept_M10A"/>
</dbReference>
<evidence type="ECO:0000313" key="25">
    <source>
        <dbReference type="Proteomes" id="UP000261540"/>
    </source>
</evidence>
<keyword evidence="8" id="KW-0677">Repeat</keyword>
<dbReference type="OrthoDB" id="406838at2759"/>
<keyword evidence="25" id="KW-1185">Reference proteome</keyword>
<evidence type="ECO:0000256" key="15">
    <source>
        <dbReference type="PIRSR" id="PIRSR001191-1"/>
    </source>
</evidence>
<dbReference type="CDD" id="cd00094">
    <property type="entry name" value="HX"/>
    <property type="match status" value="1"/>
</dbReference>
<feature type="binding site" evidence="17">
    <location>
        <position position="195"/>
    </location>
    <ligand>
        <name>Zn(2+)</name>
        <dbReference type="ChEBI" id="CHEBI:29105"/>
        <label>1</label>
    </ligand>
</feature>
<comment type="cofactor">
    <cofactor evidence="17">
        <name>Ca(2+)</name>
        <dbReference type="ChEBI" id="CHEBI:29108"/>
    </cofactor>
    <text evidence="17">Can bind about 5 Ca(2+) ions per subunit.</text>
</comment>
<dbReference type="Proteomes" id="UP000261540">
    <property type="component" value="Unplaced"/>
</dbReference>
<accession>A0A3B3RXF3</accession>
<keyword evidence="7" id="KW-0732">Signal</keyword>
<evidence type="ECO:0000256" key="7">
    <source>
        <dbReference type="ARBA" id="ARBA00022729"/>
    </source>
</evidence>
<keyword evidence="9" id="KW-0378">Hydrolase</keyword>
<evidence type="ECO:0000256" key="16">
    <source>
        <dbReference type="PIRSR" id="PIRSR001191-2"/>
    </source>
</evidence>
<keyword evidence="14 18" id="KW-1015">Disulfide bond</keyword>
<evidence type="ECO:0000256" key="8">
    <source>
        <dbReference type="ARBA" id="ARBA00022737"/>
    </source>
</evidence>
<dbReference type="InterPro" id="IPR021158">
    <property type="entry name" value="Pept_M10A_Zn_BS"/>
</dbReference>
<dbReference type="FunFam" id="2.110.10.10:FF:000002">
    <property type="entry name" value="Matrix metallopeptidase 3"/>
    <property type="match status" value="1"/>
</dbReference>
<evidence type="ECO:0000313" key="24">
    <source>
        <dbReference type="Ensembl" id="ENSPKIP00000022456.1"/>
    </source>
</evidence>
<feature type="binding site" evidence="16">
    <location>
        <position position="255"/>
    </location>
    <ligand>
        <name>Zn(2+)</name>
        <dbReference type="ChEBI" id="CHEBI:29105"/>
        <label>2</label>
        <note>catalytic</note>
    </ligand>
</feature>
<feature type="repeat" description="Hemopexin" evidence="21">
    <location>
        <begin position="409"/>
        <end position="457"/>
    </location>
</feature>
<keyword evidence="4" id="KW-0272">Extracellular matrix</keyword>
<keyword evidence="5" id="KW-0645">Protease</keyword>
<feature type="binding site" evidence="17">
    <location>
        <position position="228"/>
    </location>
    <ligand>
        <name>Ca(2+)</name>
        <dbReference type="ChEBI" id="CHEBI:29108"/>
        <label>1</label>
    </ligand>
</feature>
<keyword evidence="11 17" id="KW-0106">Calcium</keyword>